<dbReference type="SMART" id="SM01368">
    <property type="entry name" value="RB_A"/>
    <property type="match status" value="1"/>
</dbReference>
<dbReference type="Gene3D" id="1.10.472.140">
    <property type="match status" value="1"/>
</dbReference>
<evidence type="ECO:0000256" key="8">
    <source>
        <dbReference type="SAM" id="MobiDB-lite"/>
    </source>
</evidence>
<evidence type="ECO:0000256" key="5">
    <source>
        <dbReference type="ARBA" id="ARBA00023163"/>
    </source>
</evidence>
<comment type="caution">
    <text evidence="11">The sequence shown here is derived from an EMBL/GenBank/DDBJ whole genome shotgun (WGS) entry which is preliminary data.</text>
</comment>
<dbReference type="GO" id="GO:0000785">
    <property type="term" value="C:chromatin"/>
    <property type="evidence" value="ECO:0007669"/>
    <property type="project" value="TreeGrafter"/>
</dbReference>
<dbReference type="SUPFAM" id="SSF47954">
    <property type="entry name" value="Cyclin-like"/>
    <property type="match status" value="2"/>
</dbReference>
<evidence type="ECO:0000256" key="3">
    <source>
        <dbReference type="ARBA" id="ARBA00022491"/>
    </source>
</evidence>
<dbReference type="GO" id="GO:0005634">
    <property type="term" value="C:nucleus"/>
    <property type="evidence" value="ECO:0007669"/>
    <property type="project" value="UniProtKB-SubCell"/>
</dbReference>
<comment type="subcellular location">
    <subcellularLocation>
        <location evidence="1">Nucleus</location>
    </subcellularLocation>
</comment>
<dbReference type="InterPro" id="IPR002720">
    <property type="entry name" value="RB_A"/>
</dbReference>
<sequence>MVRTKYKKDSPVRKLRKQQKVTETINDKNETETNSDLYERYCTACAELNMDAGTRKNAYVSYLEIKDKVTLDGDQFHWLACTLYITSMNASLKESVGNFISLTRLLSVFNLSWLNFFNKIRKMFEMNETSKAIIDKINNLEKKFSVSCVIYRKYFKIFSEFFVFSDKSPFKRTFPIKKGNFNINIQEIYSFCWTLYLHVKAHFPYIADDVINSYHLLICAIDCIYCDLYHEKRLDLINVAYVDDDSHVSIISKVCEMHQGVTMEAKALKNNWWQPYIQKLFERGALQGTNGAGFLYGIFDRRVYTLNKNTISSAYDEYLLKSCSFDERIFQSVEAETTIGVSFAGLNSSNNKFGFSSPLKSVDACIFERRNKIKFNTAPGVASPPHTPLTGRRYLADKFEPYSPNSILRHNIGILNSIINNSEPFPSSSLLTMLNQVDSKITENIKNSIRQLSEDFDCNYRNETSFGISVESIELSMSNDRLNECLRLYWKCFDIIVRQEHNRFKNNTTSLTKLLSKDVFHKALFGCCMEIVLFCHKSPRIFPWIIEIMNLHPFQFYKIIESMVRTLPSLSRDIVKHLNRIEESILEYQAWSPNSTVWDLIKQYNNKGPCCADVMLPATIQDSYNYNKKRTQSIKLNKMDFTRSPIIDPSLMTERTDSNGVFNSPISTALGFEKDNLKTKKNNSNDNKISIKIENLQDDEDIVDESKTLKINPIPSSLALFFRKVYHLSSVRMRNLCSYLNISWNLQQKIWTTIEYSLTSGIILMSNRHIDVLVMCGIYVVCKISKTHVQTFQNIMKYYRLQPQAQSHVYRKVFILTNKITDENSDDKRRVTRSKKPDKTEKNTISNDEYDDLIAFYNKVYVVQMKSFVSKFADYLKSDTNPDIHESRASAGPIRSPGSSPIPIQKKIPISPRRISQAHRVYVSPHKSRKSELDNFLRNIAPSNKKIVYCFDKSPVKDLKAINEMVKNRKK</sequence>
<evidence type="ECO:0000256" key="2">
    <source>
        <dbReference type="ARBA" id="ARBA00009475"/>
    </source>
</evidence>
<evidence type="ECO:0000256" key="4">
    <source>
        <dbReference type="ARBA" id="ARBA00023015"/>
    </source>
</evidence>
<keyword evidence="12" id="KW-1185">Reference proteome</keyword>
<evidence type="ECO:0000259" key="9">
    <source>
        <dbReference type="SMART" id="SM01367"/>
    </source>
</evidence>
<dbReference type="AlphaFoldDB" id="A0A177B792"/>
<keyword evidence="5" id="KW-0804">Transcription</keyword>
<dbReference type="OrthoDB" id="844594at2759"/>
<dbReference type="Pfam" id="PF01858">
    <property type="entry name" value="RB_A"/>
    <property type="match status" value="1"/>
</dbReference>
<keyword evidence="7" id="KW-0131">Cell cycle</keyword>
<dbReference type="InterPro" id="IPR036915">
    <property type="entry name" value="Cyclin-like_sf"/>
</dbReference>
<keyword evidence="4" id="KW-0805">Transcription regulation</keyword>
<dbReference type="GO" id="GO:0005667">
    <property type="term" value="C:transcription regulator complex"/>
    <property type="evidence" value="ECO:0007669"/>
    <property type="project" value="TreeGrafter"/>
</dbReference>
<feature type="compositionally biased region" description="Low complexity" evidence="8">
    <location>
        <begin position="889"/>
        <end position="904"/>
    </location>
</feature>
<feature type="compositionally biased region" description="Basic and acidic residues" evidence="8">
    <location>
        <begin position="825"/>
        <end position="842"/>
    </location>
</feature>
<feature type="region of interest" description="Disordered" evidence="8">
    <location>
        <begin position="825"/>
        <end position="844"/>
    </location>
</feature>
<dbReference type="PANTHER" id="PTHR13742:SF17">
    <property type="entry name" value="RE32990P-RELATED"/>
    <property type="match status" value="1"/>
</dbReference>
<dbReference type="Pfam" id="PF01857">
    <property type="entry name" value="RB_B"/>
    <property type="match status" value="1"/>
</dbReference>
<accession>A0A177B792</accession>
<evidence type="ECO:0000256" key="1">
    <source>
        <dbReference type="ARBA" id="ARBA00004123"/>
    </source>
</evidence>
<reference evidence="11 12" key="1">
    <citation type="submission" date="2016-04" db="EMBL/GenBank/DDBJ databases">
        <title>The genome of Intoshia linei affirms orthonectids as highly simplified spiralians.</title>
        <authorList>
            <person name="Mikhailov K.V."/>
            <person name="Slusarev G.S."/>
            <person name="Nikitin M.A."/>
            <person name="Logacheva M.D."/>
            <person name="Penin A."/>
            <person name="Aleoshin V."/>
            <person name="Panchin Y.V."/>
        </authorList>
    </citation>
    <scope>NUCLEOTIDE SEQUENCE [LARGE SCALE GENOMIC DNA]</scope>
    <source>
        <strain evidence="11">Intl2013</strain>
        <tissue evidence="11">Whole animal</tissue>
    </source>
</reference>
<keyword evidence="6" id="KW-0539">Nucleus</keyword>
<dbReference type="GO" id="GO:2000134">
    <property type="term" value="P:negative regulation of G1/S transition of mitotic cell cycle"/>
    <property type="evidence" value="ECO:0007669"/>
    <property type="project" value="TreeGrafter"/>
</dbReference>
<dbReference type="Pfam" id="PF11934">
    <property type="entry name" value="DUF3452"/>
    <property type="match status" value="1"/>
</dbReference>
<dbReference type="SMART" id="SM01367">
    <property type="entry name" value="DUF3452"/>
    <property type="match status" value="1"/>
</dbReference>
<comment type="similarity">
    <text evidence="2">Belongs to the retinoblastoma protein (RB) family.</text>
</comment>
<dbReference type="InterPro" id="IPR024599">
    <property type="entry name" value="RB_N"/>
</dbReference>
<dbReference type="PANTHER" id="PTHR13742">
    <property type="entry name" value="RETINOBLASTOMA-ASSOCIATED PROTEIN RB -RELATED"/>
    <property type="match status" value="1"/>
</dbReference>
<dbReference type="Gene3D" id="1.10.472.10">
    <property type="entry name" value="Cyclin-like"/>
    <property type="match status" value="2"/>
</dbReference>
<feature type="domain" description="Retinoblastoma-associated protein N-terminal" evidence="9">
    <location>
        <begin position="86"/>
        <end position="227"/>
    </location>
</feature>
<dbReference type="GO" id="GO:0000977">
    <property type="term" value="F:RNA polymerase II transcription regulatory region sequence-specific DNA binding"/>
    <property type="evidence" value="ECO:0007669"/>
    <property type="project" value="TreeGrafter"/>
</dbReference>
<dbReference type="GO" id="GO:0006357">
    <property type="term" value="P:regulation of transcription by RNA polymerase II"/>
    <property type="evidence" value="ECO:0007669"/>
    <property type="project" value="InterPro"/>
</dbReference>
<keyword evidence="3" id="KW-0678">Repressor</keyword>
<dbReference type="EMBL" id="LWCA01000180">
    <property type="protein sequence ID" value="OAF70168.1"/>
    <property type="molecule type" value="Genomic_DNA"/>
</dbReference>
<dbReference type="Proteomes" id="UP000078046">
    <property type="component" value="Unassembled WGS sequence"/>
</dbReference>
<organism evidence="11 12">
    <name type="scientific">Intoshia linei</name>
    <dbReference type="NCBI Taxonomy" id="1819745"/>
    <lineage>
        <taxon>Eukaryota</taxon>
        <taxon>Metazoa</taxon>
        <taxon>Spiralia</taxon>
        <taxon>Lophotrochozoa</taxon>
        <taxon>Mesozoa</taxon>
        <taxon>Orthonectida</taxon>
        <taxon>Rhopaluridae</taxon>
        <taxon>Intoshia</taxon>
    </lineage>
</organism>
<evidence type="ECO:0000256" key="7">
    <source>
        <dbReference type="ARBA" id="ARBA00023306"/>
    </source>
</evidence>
<protein>
    <submittedName>
        <fullName evidence="11">Retinoblastoma-related protein 1</fullName>
    </submittedName>
</protein>
<gene>
    <name evidence="11" type="ORF">A3Q56_02083</name>
</gene>
<proteinExistence type="inferred from homology"/>
<dbReference type="InterPro" id="IPR002719">
    <property type="entry name" value="RB_B"/>
</dbReference>
<evidence type="ECO:0000313" key="12">
    <source>
        <dbReference type="Proteomes" id="UP000078046"/>
    </source>
</evidence>
<dbReference type="InterPro" id="IPR028309">
    <property type="entry name" value="RB_fam"/>
</dbReference>
<feature type="domain" description="Retinoblastoma-associated protein A-box" evidence="10">
    <location>
        <begin position="403"/>
        <end position="601"/>
    </location>
</feature>
<evidence type="ECO:0000259" key="10">
    <source>
        <dbReference type="SMART" id="SM01368"/>
    </source>
</evidence>
<dbReference type="GO" id="GO:0030154">
    <property type="term" value="P:cell differentiation"/>
    <property type="evidence" value="ECO:0007669"/>
    <property type="project" value="TreeGrafter"/>
</dbReference>
<evidence type="ECO:0000256" key="6">
    <source>
        <dbReference type="ARBA" id="ARBA00023242"/>
    </source>
</evidence>
<feature type="region of interest" description="Disordered" evidence="8">
    <location>
        <begin position="884"/>
        <end position="904"/>
    </location>
</feature>
<evidence type="ECO:0000313" key="11">
    <source>
        <dbReference type="EMBL" id="OAF70168.1"/>
    </source>
</evidence>
<name>A0A177B792_9BILA</name>